<protein>
    <submittedName>
        <fullName evidence="2">GNAT family N-acetyltransferase</fullName>
        <ecNumber evidence="2">2.3.1.-</ecNumber>
    </submittedName>
</protein>
<reference evidence="3" key="1">
    <citation type="journal article" date="2019" name="Int. J. Syst. Evol. Microbiol.">
        <title>The Global Catalogue of Microorganisms (GCM) 10K type strain sequencing project: providing services to taxonomists for standard genome sequencing and annotation.</title>
        <authorList>
            <consortium name="The Broad Institute Genomics Platform"/>
            <consortium name="The Broad Institute Genome Sequencing Center for Infectious Disease"/>
            <person name="Wu L."/>
            <person name="Ma J."/>
        </authorList>
    </citation>
    <scope>NUCLEOTIDE SEQUENCE [LARGE SCALE GENOMIC DNA]</scope>
    <source>
        <strain evidence="3">NBRC 106396</strain>
    </source>
</reference>
<dbReference type="Pfam" id="PF00583">
    <property type="entry name" value="Acetyltransf_1"/>
    <property type="match status" value="2"/>
</dbReference>
<organism evidence="2 3">
    <name type="scientific">Fictibacillus iocasae</name>
    <dbReference type="NCBI Taxonomy" id="2715437"/>
    <lineage>
        <taxon>Bacteria</taxon>
        <taxon>Bacillati</taxon>
        <taxon>Bacillota</taxon>
        <taxon>Bacilli</taxon>
        <taxon>Bacillales</taxon>
        <taxon>Fictibacillaceae</taxon>
        <taxon>Fictibacillus</taxon>
    </lineage>
</organism>
<dbReference type="InterPro" id="IPR000182">
    <property type="entry name" value="GNAT_dom"/>
</dbReference>
<dbReference type="GO" id="GO:0016746">
    <property type="term" value="F:acyltransferase activity"/>
    <property type="evidence" value="ECO:0007669"/>
    <property type="project" value="UniProtKB-KW"/>
</dbReference>
<gene>
    <name evidence="2" type="ORF">ACFQPF_01310</name>
</gene>
<dbReference type="PANTHER" id="PTHR43617:SF20">
    <property type="entry name" value="N-ALPHA-ACETYLTRANSFERASE RIMI"/>
    <property type="match status" value="1"/>
</dbReference>
<dbReference type="RefSeq" id="WP_379745344.1">
    <property type="nucleotide sequence ID" value="NZ_JBHTCP010000002.1"/>
</dbReference>
<sequence>MNLTHGIVRRNQLTKQELEEIKALQEVCETHDTISLKLNWSMLRDRADEHDESFLYYAEGKLAGFLALYYFGRDEMEASGMVHPEQRRRGIYTELVKTAQEECIKRNISKLIFICPGHSASGHAFCEQNNSVYSFSEYYMERNGDCLVDAPNIQDFVIRKAYTSDAASLSLLNQEAFDMSAEAADQFAEFSLEKGNTLVADWNGEIIGKLNIREKESHAFLYGFAVAAKHRGKGYGRIMLLHSIAYSQTMMGKMNQSLEVAAANSTALGLYVSCGFKEQNKIDYYEMKQGKHF</sequence>
<keyword evidence="2" id="KW-0808">Transferase</keyword>
<dbReference type="PANTHER" id="PTHR43617">
    <property type="entry name" value="L-AMINO ACID N-ACETYLTRANSFERASE"/>
    <property type="match status" value="1"/>
</dbReference>
<dbReference type="Gene3D" id="3.40.630.30">
    <property type="match status" value="1"/>
</dbReference>
<dbReference type="PROSITE" id="PS51186">
    <property type="entry name" value="GNAT"/>
    <property type="match status" value="2"/>
</dbReference>
<dbReference type="InterPro" id="IPR016181">
    <property type="entry name" value="Acyl_CoA_acyltransferase"/>
</dbReference>
<comment type="caution">
    <text evidence="2">The sequence shown here is derived from an EMBL/GenBank/DDBJ whole genome shotgun (WGS) entry which is preliminary data.</text>
</comment>
<dbReference type="EC" id="2.3.1.-" evidence="2"/>
<name>A0ABW2NLJ2_9BACL</name>
<proteinExistence type="predicted"/>
<evidence type="ECO:0000313" key="2">
    <source>
        <dbReference type="EMBL" id="MFC7370316.1"/>
    </source>
</evidence>
<dbReference type="SUPFAM" id="SSF55729">
    <property type="entry name" value="Acyl-CoA N-acyltransferases (Nat)"/>
    <property type="match status" value="2"/>
</dbReference>
<dbReference type="CDD" id="cd04301">
    <property type="entry name" value="NAT_SF"/>
    <property type="match status" value="2"/>
</dbReference>
<evidence type="ECO:0000313" key="3">
    <source>
        <dbReference type="Proteomes" id="UP001596549"/>
    </source>
</evidence>
<keyword evidence="2" id="KW-0012">Acyltransferase</keyword>
<dbReference type="EMBL" id="JBHTCP010000002">
    <property type="protein sequence ID" value="MFC7370316.1"/>
    <property type="molecule type" value="Genomic_DNA"/>
</dbReference>
<keyword evidence="3" id="KW-1185">Reference proteome</keyword>
<accession>A0ABW2NLJ2</accession>
<feature type="domain" description="N-acetyltransferase" evidence="1">
    <location>
        <begin position="8"/>
        <end position="145"/>
    </location>
</feature>
<dbReference type="InterPro" id="IPR050276">
    <property type="entry name" value="MshD_Acetyltransferase"/>
</dbReference>
<evidence type="ECO:0000259" key="1">
    <source>
        <dbReference type="PROSITE" id="PS51186"/>
    </source>
</evidence>
<dbReference type="Proteomes" id="UP001596549">
    <property type="component" value="Unassembled WGS sequence"/>
</dbReference>
<feature type="domain" description="N-acetyltransferase" evidence="1">
    <location>
        <begin position="156"/>
        <end position="293"/>
    </location>
</feature>